<name>A0A2M4D9L7_ANODA</name>
<dbReference type="AlphaFoldDB" id="A0A2M4D9L7"/>
<proteinExistence type="predicted"/>
<dbReference type="EMBL" id="GGFL01010087">
    <property type="protein sequence ID" value="MBW74265.1"/>
    <property type="molecule type" value="Transcribed_RNA"/>
</dbReference>
<organism evidence="1">
    <name type="scientific">Anopheles darlingi</name>
    <name type="common">Mosquito</name>
    <dbReference type="NCBI Taxonomy" id="43151"/>
    <lineage>
        <taxon>Eukaryota</taxon>
        <taxon>Metazoa</taxon>
        <taxon>Ecdysozoa</taxon>
        <taxon>Arthropoda</taxon>
        <taxon>Hexapoda</taxon>
        <taxon>Insecta</taxon>
        <taxon>Pterygota</taxon>
        <taxon>Neoptera</taxon>
        <taxon>Endopterygota</taxon>
        <taxon>Diptera</taxon>
        <taxon>Nematocera</taxon>
        <taxon>Culicoidea</taxon>
        <taxon>Culicidae</taxon>
        <taxon>Anophelinae</taxon>
        <taxon>Anopheles</taxon>
    </lineage>
</organism>
<reference evidence="1" key="1">
    <citation type="submission" date="2018-01" db="EMBL/GenBank/DDBJ databases">
        <title>An insight into the sialome of Amazonian anophelines.</title>
        <authorList>
            <person name="Ribeiro J.M."/>
            <person name="Scarpassa V."/>
            <person name="Calvo E."/>
        </authorList>
    </citation>
    <scope>NUCLEOTIDE SEQUENCE</scope>
</reference>
<evidence type="ECO:0000313" key="1">
    <source>
        <dbReference type="EMBL" id="MBW74265.1"/>
    </source>
</evidence>
<accession>A0A2M4D9L7</accession>
<protein>
    <submittedName>
        <fullName evidence="1">Putative secreted protein</fullName>
    </submittedName>
</protein>
<sequence>MALLALVALGVLSKARFTILKISNLSTCTAVSMSGYVWSVLSMRATVAPIRISQPWVEYQNTRRSICTRRSFQQGDKLKTTITVVDLLYFRQNKINKHSTRFESSRSKAVQILSKRMNQNKMRSIEQMKPSTNTKKYNTKCLPNCRSRPTYLTCASRLGYGLNDVERRRSLRRAPRGNPRCGVKIRESPLLANANGGWWK</sequence>